<evidence type="ECO:0000313" key="1">
    <source>
        <dbReference type="EMBL" id="QDS92897.1"/>
    </source>
</evidence>
<gene>
    <name evidence="1" type="ORF">FF011L_16510</name>
</gene>
<keyword evidence="2" id="KW-1185">Reference proteome</keyword>
<name>A0A517MDN7_9BACT</name>
<dbReference type="Proteomes" id="UP000320672">
    <property type="component" value="Chromosome"/>
</dbReference>
<dbReference type="KEGG" id="rml:FF011L_16510"/>
<dbReference type="EMBL" id="CP036262">
    <property type="protein sequence ID" value="QDS92897.1"/>
    <property type="molecule type" value="Genomic_DNA"/>
</dbReference>
<sequence>MATRKHGYKKIWQPPHPFIGIVQGGAWDWTVKKKAVLVSTVKIWIGSCYELSYWLVTKSPKAKERNSDGIIHKFSRSVQLISL</sequence>
<protein>
    <submittedName>
        <fullName evidence="1">Uncharacterized protein</fullName>
    </submittedName>
</protein>
<dbReference type="AlphaFoldDB" id="A0A517MDN7"/>
<accession>A0A517MDN7</accession>
<reference evidence="1 2" key="1">
    <citation type="submission" date="2019-02" db="EMBL/GenBank/DDBJ databases">
        <title>Deep-cultivation of Planctomycetes and their phenomic and genomic characterization uncovers novel biology.</title>
        <authorList>
            <person name="Wiegand S."/>
            <person name="Jogler M."/>
            <person name="Boedeker C."/>
            <person name="Pinto D."/>
            <person name="Vollmers J."/>
            <person name="Rivas-Marin E."/>
            <person name="Kohn T."/>
            <person name="Peeters S.H."/>
            <person name="Heuer A."/>
            <person name="Rast P."/>
            <person name="Oberbeckmann S."/>
            <person name="Bunk B."/>
            <person name="Jeske O."/>
            <person name="Meyerdierks A."/>
            <person name="Storesund J.E."/>
            <person name="Kallscheuer N."/>
            <person name="Luecker S."/>
            <person name="Lage O.M."/>
            <person name="Pohl T."/>
            <person name="Merkel B.J."/>
            <person name="Hornburger P."/>
            <person name="Mueller R.-W."/>
            <person name="Bruemmer F."/>
            <person name="Labrenz M."/>
            <person name="Spormann A.M."/>
            <person name="Op den Camp H."/>
            <person name="Overmann J."/>
            <person name="Amann R."/>
            <person name="Jetten M.S.M."/>
            <person name="Mascher T."/>
            <person name="Medema M.H."/>
            <person name="Devos D.P."/>
            <person name="Kaster A.-K."/>
            <person name="Ovreas L."/>
            <person name="Rohde M."/>
            <person name="Galperin M.Y."/>
            <person name="Jogler C."/>
        </authorList>
    </citation>
    <scope>NUCLEOTIDE SEQUENCE [LARGE SCALE GENOMIC DNA]</scope>
    <source>
        <strain evidence="1 2">FF011L</strain>
    </source>
</reference>
<evidence type="ECO:0000313" key="2">
    <source>
        <dbReference type="Proteomes" id="UP000320672"/>
    </source>
</evidence>
<proteinExistence type="predicted"/>
<organism evidence="1 2">
    <name type="scientific">Roseimaritima multifibrata</name>
    <dbReference type="NCBI Taxonomy" id="1930274"/>
    <lineage>
        <taxon>Bacteria</taxon>
        <taxon>Pseudomonadati</taxon>
        <taxon>Planctomycetota</taxon>
        <taxon>Planctomycetia</taxon>
        <taxon>Pirellulales</taxon>
        <taxon>Pirellulaceae</taxon>
        <taxon>Roseimaritima</taxon>
    </lineage>
</organism>